<evidence type="ECO:0000256" key="2">
    <source>
        <dbReference type="ARBA" id="ARBA00022606"/>
    </source>
</evidence>
<dbReference type="Pfam" id="PF00339">
    <property type="entry name" value="Arrestin_N"/>
    <property type="match status" value="1"/>
</dbReference>
<evidence type="ECO:0000259" key="4">
    <source>
        <dbReference type="SMART" id="SM01017"/>
    </source>
</evidence>
<evidence type="ECO:0000256" key="1">
    <source>
        <dbReference type="ARBA" id="ARBA00005298"/>
    </source>
</evidence>
<proteinExistence type="inferred from homology"/>
<dbReference type="GO" id="GO:0005737">
    <property type="term" value="C:cytoplasm"/>
    <property type="evidence" value="ECO:0007669"/>
    <property type="project" value="TreeGrafter"/>
</dbReference>
<dbReference type="InterPro" id="IPR014756">
    <property type="entry name" value="Ig_E-set"/>
</dbReference>
<dbReference type="InterPro" id="IPR014752">
    <property type="entry name" value="Arrestin-like_C"/>
</dbReference>
<dbReference type="SUPFAM" id="SSF81296">
    <property type="entry name" value="E set domains"/>
    <property type="match status" value="2"/>
</dbReference>
<dbReference type="Proteomes" id="UP000801492">
    <property type="component" value="Unassembled WGS sequence"/>
</dbReference>
<dbReference type="SMART" id="SM01017">
    <property type="entry name" value="Arrestin_C"/>
    <property type="match status" value="1"/>
</dbReference>
<accession>A0A8K0GCZ0</accession>
<dbReference type="AlphaFoldDB" id="A0A8K0GCZ0"/>
<evidence type="ECO:0000313" key="5">
    <source>
        <dbReference type="EMBL" id="KAF2900135.1"/>
    </source>
</evidence>
<keyword evidence="6" id="KW-1185">Reference proteome</keyword>
<dbReference type="Pfam" id="PF02752">
    <property type="entry name" value="Arrestin_C"/>
    <property type="match status" value="1"/>
</dbReference>
<evidence type="ECO:0000313" key="6">
    <source>
        <dbReference type="Proteomes" id="UP000801492"/>
    </source>
</evidence>
<evidence type="ECO:0000256" key="3">
    <source>
        <dbReference type="SAM" id="MobiDB-lite"/>
    </source>
</evidence>
<gene>
    <name evidence="5" type="ORF">ILUMI_06053</name>
</gene>
<dbReference type="OrthoDB" id="2333384at2759"/>
<dbReference type="PANTHER" id="PTHR11188:SF176">
    <property type="entry name" value="ARRESTIN DOMAIN-CONTAINING PROTEIN 1"/>
    <property type="match status" value="1"/>
</dbReference>
<dbReference type="GO" id="GO:0015031">
    <property type="term" value="P:protein transport"/>
    <property type="evidence" value="ECO:0007669"/>
    <property type="project" value="TreeGrafter"/>
</dbReference>
<dbReference type="InterPro" id="IPR050357">
    <property type="entry name" value="Arrestin_domain-protein"/>
</dbReference>
<dbReference type="EMBL" id="VTPC01002362">
    <property type="protein sequence ID" value="KAF2900135.1"/>
    <property type="molecule type" value="Genomic_DNA"/>
</dbReference>
<dbReference type="InterPro" id="IPR011021">
    <property type="entry name" value="Arrestin-like_N"/>
</dbReference>
<organism evidence="5 6">
    <name type="scientific">Ignelater luminosus</name>
    <name type="common">Cucubano</name>
    <name type="synonym">Pyrophorus luminosus</name>
    <dbReference type="NCBI Taxonomy" id="2038154"/>
    <lineage>
        <taxon>Eukaryota</taxon>
        <taxon>Metazoa</taxon>
        <taxon>Ecdysozoa</taxon>
        <taxon>Arthropoda</taxon>
        <taxon>Hexapoda</taxon>
        <taxon>Insecta</taxon>
        <taxon>Pterygota</taxon>
        <taxon>Neoptera</taxon>
        <taxon>Endopterygota</taxon>
        <taxon>Coleoptera</taxon>
        <taxon>Polyphaga</taxon>
        <taxon>Elateriformia</taxon>
        <taxon>Elateroidea</taxon>
        <taxon>Elateridae</taxon>
        <taxon>Agrypninae</taxon>
        <taxon>Pyrophorini</taxon>
        <taxon>Ignelater</taxon>
    </lineage>
</organism>
<reference evidence="5" key="1">
    <citation type="submission" date="2019-08" db="EMBL/GenBank/DDBJ databases">
        <title>The genome of the North American firefly Photinus pyralis.</title>
        <authorList>
            <consortium name="Photinus pyralis genome working group"/>
            <person name="Fallon T.R."/>
            <person name="Sander Lower S.E."/>
            <person name="Weng J.-K."/>
        </authorList>
    </citation>
    <scope>NUCLEOTIDE SEQUENCE</scope>
    <source>
        <strain evidence="5">TRF0915ILg1</strain>
        <tissue evidence="5">Whole body</tissue>
    </source>
</reference>
<feature type="domain" description="Arrestin C-terminal-like" evidence="4">
    <location>
        <begin position="161"/>
        <end position="293"/>
    </location>
</feature>
<dbReference type="Gene3D" id="2.60.40.640">
    <property type="match status" value="2"/>
</dbReference>
<keyword evidence="2" id="KW-0716">Sensory transduction</keyword>
<protein>
    <recommendedName>
        <fullName evidence="4">Arrestin C-terminal-like domain-containing protein</fullName>
    </recommendedName>
</protein>
<sequence>MGGYAKIRLDDNAYYRGQTFFGKVECKFTEEETIRAIRIKLKGRARVEWKPSKTKFTGEDIYFDELFNLIGGYQNITISAGTHTYPFSYILPNTPLPSPLIGDYGSVKYKIKVTVDRPWISDYEDEVLLNVISPLDLNDLPGIRNPFLRSIEKTPTSCCFASGPITFSITLPFTGYVSGQPIEVGTYINNMSNINIHSVQYKILQTVEFIASSPRTSRRHSENTLVTKNAKAIGAHAEKTWTTTLVVSLAETPNLLGCSVINISYRLKVKAILPFPHSNMKISCPLTFGTVPLTEANTNTTGSSTQLNSYTTAPISEVTPFLQNVASGDGLTQPEASAPPSYEDATLKTSCS</sequence>
<dbReference type="PANTHER" id="PTHR11188">
    <property type="entry name" value="ARRESTIN DOMAIN CONTAINING PROTEIN"/>
    <property type="match status" value="1"/>
</dbReference>
<comment type="similarity">
    <text evidence="1">Belongs to the arrestin family.</text>
</comment>
<dbReference type="InterPro" id="IPR011022">
    <property type="entry name" value="Arrestin_C-like"/>
</dbReference>
<name>A0A8K0GCZ0_IGNLU</name>
<comment type="caution">
    <text evidence="5">The sequence shown here is derived from an EMBL/GenBank/DDBJ whole genome shotgun (WGS) entry which is preliminary data.</text>
</comment>
<feature type="region of interest" description="Disordered" evidence="3">
    <location>
        <begin position="326"/>
        <end position="352"/>
    </location>
</feature>